<feature type="non-terminal residue" evidence="6">
    <location>
        <position position="423"/>
    </location>
</feature>
<dbReference type="GO" id="GO:0016020">
    <property type="term" value="C:membrane"/>
    <property type="evidence" value="ECO:0007669"/>
    <property type="project" value="UniProtKB-SubCell"/>
</dbReference>
<dbReference type="InterPro" id="IPR032675">
    <property type="entry name" value="LRR_dom_sf"/>
</dbReference>
<comment type="subcellular location">
    <subcellularLocation>
        <location evidence="1">Membrane</location>
        <topology evidence="1">Single-pass membrane protein</topology>
    </subcellularLocation>
</comment>
<feature type="non-terminal residue" evidence="6">
    <location>
        <position position="1"/>
    </location>
</feature>
<dbReference type="Pfam" id="PF12819">
    <property type="entry name" value="Malectin_like"/>
    <property type="match status" value="1"/>
</dbReference>
<proteinExistence type="predicted"/>
<dbReference type="InterPro" id="IPR024788">
    <property type="entry name" value="Malectin-like_Carb-bd_dom"/>
</dbReference>
<dbReference type="OrthoDB" id="1394818at2759"/>
<evidence type="ECO:0000313" key="6">
    <source>
        <dbReference type="EMBL" id="EPS64562.1"/>
    </source>
</evidence>
<keyword evidence="3" id="KW-0677">Repeat</keyword>
<name>S8DX74_9LAMI</name>
<reference evidence="6 7" key="1">
    <citation type="journal article" date="2013" name="BMC Genomics">
        <title>The miniature genome of a carnivorous plant Genlisea aurea contains a low number of genes and short non-coding sequences.</title>
        <authorList>
            <person name="Leushkin E.V."/>
            <person name="Sutormin R.A."/>
            <person name="Nabieva E.R."/>
            <person name="Penin A.A."/>
            <person name="Kondrashov A.S."/>
            <person name="Logacheva M.D."/>
        </authorList>
    </citation>
    <scope>NUCLEOTIDE SEQUENCE [LARGE SCALE GENOMIC DNA]</scope>
</reference>
<dbReference type="AlphaFoldDB" id="S8DX74"/>
<dbReference type="PANTHER" id="PTHR45631:SF3">
    <property type="entry name" value="OS05G0393100 PROTEIN"/>
    <property type="match status" value="1"/>
</dbReference>
<dbReference type="Gene3D" id="2.60.120.430">
    <property type="entry name" value="Galactose-binding lectin"/>
    <property type="match status" value="1"/>
</dbReference>
<dbReference type="InterPro" id="IPR013210">
    <property type="entry name" value="LRR_N_plant-typ"/>
</dbReference>
<evidence type="ECO:0000256" key="3">
    <source>
        <dbReference type="ARBA" id="ARBA00022737"/>
    </source>
</evidence>
<organism evidence="6 7">
    <name type="scientific">Genlisea aurea</name>
    <dbReference type="NCBI Taxonomy" id="192259"/>
    <lineage>
        <taxon>Eukaryota</taxon>
        <taxon>Viridiplantae</taxon>
        <taxon>Streptophyta</taxon>
        <taxon>Embryophyta</taxon>
        <taxon>Tracheophyta</taxon>
        <taxon>Spermatophyta</taxon>
        <taxon>Magnoliopsida</taxon>
        <taxon>eudicotyledons</taxon>
        <taxon>Gunneridae</taxon>
        <taxon>Pentapetalae</taxon>
        <taxon>asterids</taxon>
        <taxon>lamiids</taxon>
        <taxon>Lamiales</taxon>
        <taxon>Lentibulariaceae</taxon>
        <taxon>Genlisea</taxon>
    </lineage>
</organism>
<evidence type="ECO:0008006" key="8">
    <source>
        <dbReference type="Google" id="ProtNLM"/>
    </source>
</evidence>
<dbReference type="PANTHER" id="PTHR45631">
    <property type="entry name" value="OS07G0107800 PROTEIN-RELATED"/>
    <property type="match status" value="1"/>
</dbReference>
<keyword evidence="2" id="KW-0433">Leucine-rich repeat</keyword>
<protein>
    <recommendedName>
        <fullName evidence="8">Malectin-like domain-containing protein</fullName>
    </recommendedName>
</protein>
<dbReference type="Gene3D" id="3.80.10.10">
    <property type="entry name" value="Ribonuclease Inhibitor"/>
    <property type="match status" value="1"/>
</dbReference>
<dbReference type="Pfam" id="PF08263">
    <property type="entry name" value="LRRNT_2"/>
    <property type="match status" value="1"/>
</dbReference>
<feature type="domain" description="Malectin-like" evidence="5">
    <location>
        <begin position="7"/>
        <end position="330"/>
    </location>
</feature>
<dbReference type="Proteomes" id="UP000015453">
    <property type="component" value="Unassembled WGS sequence"/>
</dbReference>
<keyword evidence="7" id="KW-1185">Reference proteome</keyword>
<comment type="caution">
    <text evidence="6">The sequence shown here is derived from an EMBL/GenBank/DDBJ whole genome shotgun (WGS) entry which is preliminary data.</text>
</comment>
<dbReference type="SUPFAM" id="SSF52058">
    <property type="entry name" value="L domain-like"/>
    <property type="match status" value="1"/>
</dbReference>
<feature type="domain" description="Leucine-rich repeat-containing N-terminal plant-type" evidence="4">
    <location>
        <begin position="339"/>
        <end position="377"/>
    </location>
</feature>
<evidence type="ECO:0000259" key="5">
    <source>
        <dbReference type="Pfam" id="PF12819"/>
    </source>
</evidence>
<evidence type="ECO:0000256" key="1">
    <source>
        <dbReference type="ARBA" id="ARBA00004167"/>
    </source>
</evidence>
<gene>
    <name evidence="6" type="ORF">M569_10219</name>
</gene>
<evidence type="ECO:0000259" key="4">
    <source>
        <dbReference type="Pfam" id="PF08263"/>
    </source>
</evidence>
<dbReference type="EMBL" id="AUSU01004742">
    <property type="protein sequence ID" value="EPS64562.1"/>
    <property type="molecule type" value="Genomic_DNA"/>
</dbReference>
<sequence>FFSGVFIDCGADSGITLNGIQWIPDAGYVSAGTPRAISVPVLAPILAKLRSFPLRNNVFKKFCYEIPVDRARKYLVRTSYYYGGVNGNANPPVFDQIVDGTFWSVVNTTVDYANGSASYYEGIFMPKGKNLSVCVAANTYTDSDPFISALEVVLLFDQLYNSTDFTSNALALIARHSFGDDGRIVEFPDDRFNRYWQPFGAYSFMQTSSRDLSVSGIWNLPPSKVFETRLASGLTETLTLSWPPGILPDVENNYYIALYFADLQTSSGSSRMMDIAINGIAYYRNLTVSPEGLVVFANQWRLNGSTTLSLTSSPGSSGGPLINAGEVFQVIPSVGRTLSRDVIALLDLRNSFLNPPVDWNGEPCLPSQFAWTGITCSGGIRNRVVSLNLTGMGLSGIISPTIAQLTALKNIFLGNNSLYGVIP</sequence>
<accession>S8DX74</accession>
<evidence type="ECO:0000313" key="7">
    <source>
        <dbReference type="Proteomes" id="UP000015453"/>
    </source>
</evidence>
<evidence type="ECO:0000256" key="2">
    <source>
        <dbReference type="ARBA" id="ARBA00022614"/>
    </source>
</evidence>